<accession>F4Y9F5</accession>
<protein>
    <recommendedName>
        <fullName evidence="3">EexN family lipoprotein</fullName>
    </recommendedName>
</protein>
<reference evidence="2" key="1">
    <citation type="submission" date="2009-11" db="EMBL/GenBank/DDBJ databases">
        <title>Identification of a novel type four secretion system on plasmid pTT0105 from Bartonella spp. in Taiwan.</title>
        <authorList>
            <person name="Ji D.-D."/>
            <person name="Lee J.-L."/>
        </authorList>
    </citation>
    <scope>NUCLEOTIDE SEQUENCE</scope>
    <source>
        <strain evidence="2">TT0105</strain>
        <plasmid evidence="2">pTT0105</plasmid>
    </source>
</reference>
<dbReference type="NCBIfam" id="NF033894">
    <property type="entry name" value="Eex_IncN"/>
    <property type="match status" value="1"/>
</dbReference>
<dbReference type="EMBL" id="GU173851">
    <property type="protein sequence ID" value="ADN97089.1"/>
    <property type="molecule type" value="Genomic_DNA"/>
</dbReference>
<dbReference type="InterPro" id="IPR047937">
    <property type="entry name" value="Eex_IncN-like"/>
</dbReference>
<dbReference type="AlphaFoldDB" id="F4Y9F5"/>
<proteinExistence type="predicted"/>
<name>F4Y9F5_9HYPH</name>
<organism evidence="2">
    <name type="scientific">Bartonella sp. TT0105</name>
    <dbReference type="NCBI Taxonomy" id="596995"/>
    <lineage>
        <taxon>Bacteria</taxon>
        <taxon>Pseudomonadati</taxon>
        <taxon>Pseudomonadota</taxon>
        <taxon>Alphaproteobacteria</taxon>
        <taxon>Hyphomicrobiales</taxon>
        <taxon>Bartonellaceae</taxon>
        <taxon>Bartonella</taxon>
    </lineage>
</organism>
<dbReference type="RefSeq" id="WP_015060437.1">
    <property type="nucleotide sequence ID" value="NC_019248.1"/>
</dbReference>
<geneLocation type="plasmid" evidence="2">
    <name>pTT0105</name>
</geneLocation>
<keyword evidence="2" id="KW-0614">Plasmid</keyword>
<feature type="compositionally biased region" description="Basic and acidic residues" evidence="1">
    <location>
        <begin position="80"/>
        <end position="96"/>
    </location>
</feature>
<feature type="region of interest" description="Disordered" evidence="1">
    <location>
        <begin position="80"/>
        <end position="105"/>
    </location>
</feature>
<dbReference type="PROSITE" id="PS51257">
    <property type="entry name" value="PROKAR_LIPOPROTEIN"/>
    <property type="match status" value="1"/>
</dbReference>
<evidence type="ECO:0000313" key="2">
    <source>
        <dbReference type="EMBL" id="ADN97089.1"/>
    </source>
</evidence>
<evidence type="ECO:0000256" key="1">
    <source>
        <dbReference type="SAM" id="MobiDB-lite"/>
    </source>
</evidence>
<evidence type="ECO:0008006" key="3">
    <source>
        <dbReference type="Google" id="ProtNLM"/>
    </source>
</evidence>
<sequence>MNKIIITALLLCTGLITVGCEKNYSVEEFKKNEKLMSEFQWKCAASDNSKNCQNVRQAAKELEAEQRKKADENYKKALEKLNKEREEMDKEREERAKRKVQQNSQ</sequence>